<dbReference type="EMBL" id="VBSN01000049">
    <property type="protein sequence ID" value="KAA6438432.1"/>
    <property type="molecule type" value="Genomic_DNA"/>
</dbReference>
<evidence type="ECO:0000256" key="1">
    <source>
        <dbReference type="SAM" id="MobiDB-lite"/>
    </source>
</evidence>
<evidence type="ECO:0000313" key="3">
    <source>
        <dbReference type="EMBL" id="KAA6438432.1"/>
    </source>
</evidence>
<dbReference type="AlphaFoldDB" id="A0A5M8QWP4"/>
<proteinExistence type="predicted"/>
<name>A0A5M8QWP4_9BACT</name>
<comment type="caution">
    <text evidence="3">The sequence shown here is derived from an EMBL/GenBank/DDBJ whole genome shotgun (WGS) entry which is preliminary data.</text>
</comment>
<keyword evidence="4" id="KW-1185">Reference proteome</keyword>
<dbReference type="OrthoDB" id="9828905at2"/>
<keyword evidence="2" id="KW-0812">Transmembrane</keyword>
<accession>A0A5M8QWP4</accession>
<feature type="region of interest" description="Disordered" evidence="1">
    <location>
        <begin position="530"/>
        <end position="557"/>
    </location>
</feature>
<evidence type="ECO:0000313" key="4">
    <source>
        <dbReference type="Proteomes" id="UP000323994"/>
    </source>
</evidence>
<organism evidence="3 4">
    <name type="scientific">Dyadobacter flavalbus</name>
    <dbReference type="NCBI Taxonomy" id="2579942"/>
    <lineage>
        <taxon>Bacteria</taxon>
        <taxon>Pseudomonadati</taxon>
        <taxon>Bacteroidota</taxon>
        <taxon>Cytophagia</taxon>
        <taxon>Cytophagales</taxon>
        <taxon>Spirosomataceae</taxon>
        <taxon>Dyadobacter</taxon>
    </lineage>
</organism>
<dbReference type="RefSeq" id="WP_139013234.1">
    <property type="nucleotide sequence ID" value="NZ_VBSN01000049.1"/>
</dbReference>
<keyword evidence="2" id="KW-0472">Membrane</keyword>
<keyword evidence="2" id="KW-1133">Transmembrane helix</keyword>
<dbReference type="Proteomes" id="UP000323994">
    <property type="component" value="Unassembled WGS sequence"/>
</dbReference>
<gene>
    <name evidence="3" type="ORF">FEM33_17240</name>
</gene>
<sequence length="557" mass="62327">MPDLSKTWSVKNSSGKDLIVLDAYADVTLPAEHFYGLSLKTLLYQISGVTQTQTIIPNGKTVEILLTEVHTDKDTKAGLDYLMIIAEARTLFPVKVVTLAMAGNPGSFAQTEVTESDAKIYTATETFKRTVESFPTSELGTGYADVLQLQDQTKTDAWFKTTTDFKNVTSESVVVVSSYYKVYPFGWLDYQDSKTYNFYEIDQKTGKPVAKFELNYTGTSPMNYDKALPDFTAEYDGTKLIYHNGMFVDSADNQTPKIMLAGSFRILGELTQRSSDDKMVSCFMGVVNGNKMFGISDKEPDPKDQDAGFYDLMQFDNFRDYCDVFAYVIGLAIGLEFLIVIGYKIKTAYKNWKNDIPSDQEKIETALTEIKNKIGQDMTTVLRRINELRPPVPANAPDALGAEIPQPDEIPSVQVRVAARNKRIAIEKERITLTELLNNQSLYLEKVAALNGNAVQPVADSLDLLATRLELPYEQLLPEIGQVSNILRQNTYTLQGIQQANVRKINDQNSQGLDAARDVALDYTTRAEEMADARENAEREQREAVEANLEEAGQNER</sequence>
<evidence type="ECO:0000256" key="2">
    <source>
        <dbReference type="SAM" id="Phobius"/>
    </source>
</evidence>
<feature type="compositionally biased region" description="Basic and acidic residues" evidence="1">
    <location>
        <begin position="530"/>
        <end position="545"/>
    </location>
</feature>
<protein>
    <submittedName>
        <fullName evidence="3">Uncharacterized protein</fullName>
    </submittedName>
</protein>
<reference evidence="3 4" key="1">
    <citation type="submission" date="2019-05" db="EMBL/GenBank/DDBJ databases">
        <authorList>
            <person name="Qu J.-H."/>
        </authorList>
    </citation>
    <scope>NUCLEOTIDE SEQUENCE [LARGE SCALE GENOMIC DNA]</scope>
    <source>
        <strain evidence="3 4">NS28</strain>
    </source>
</reference>
<feature type="transmembrane region" description="Helical" evidence="2">
    <location>
        <begin position="324"/>
        <end position="343"/>
    </location>
</feature>